<dbReference type="InterPro" id="IPR010982">
    <property type="entry name" value="Lambda_DNA-bd_dom_sf"/>
</dbReference>
<sequence length="334" mass="36332">MRSAAIKAKVTSIDVAKMLGVSQSTVSRAFSPTASISEKKRKMVMEAAAKLGYTPNAIARGLISNRSGLIAIALDSESNPMYDLQVRTLSAEIQRRGGQVVLCPIDQDDLDLAISRAIEYQVDGLIIATSRLSGRALAQCEKYGVHLSLINRYIDGINANSVGLDNYLAGQMAAEYLVSKGYTKLGYVSGETGSMTSDERWSGFSQKLSNLGIAPPIFIQSRYNFDAGMQAAKELLSLSDQPQALFCANDILAMGMMDGLRRQGKKIPEDYALIGVDDIPMSAWPSYNLTTIRQPLDDITKQAVDDLMLRIEDERDANGDYLLVQGEVVQRGSA</sequence>
<dbReference type="InterPro" id="IPR028082">
    <property type="entry name" value="Peripla_BP_I"/>
</dbReference>
<dbReference type="InterPro" id="IPR046335">
    <property type="entry name" value="LacI/GalR-like_sensor"/>
</dbReference>
<evidence type="ECO:0000256" key="4">
    <source>
        <dbReference type="ARBA" id="ARBA00023163"/>
    </source>
</evidence>
<dbReference type="SUPFAM" id="SSF53822">
    <property type="entry name" value="Periplasmic binding protein-like I"/>
    <property type="match status" value="1"/>
</dbReference>
<dbReference type="Gene3D" id="3.40.50.2300">
    <property type="match status" value="2"/>
</dbReference>
<protein>
    <submittedName>
        <fullName evidence="6">Transcriptional regulator, lacI family</fullName>
    </submittedName>
</protein>
<name>A0A0B8NZW4_9VIBR</name>
<dbReference type="PANTHER" id="PTHR30146">
    <property type="entry name" value="LACI-RELATED TRANSCRIPTIONAL REPRESSOR"/>
    <property type="match status" value="1"/>
</dbReference>
<keyword evidence="3" id="KW-0238">DNA-binding</keyword>
<feature type="domain" description="HTH lacI-type" evidence="5">
    <location>
        <begin position="10"/>
        <end position="64"/>
    </location>
</feature>
<gene>
    <name evidence="6" type="ORF">JCM19231_2411</name>
</gene>
<evidence type="ECO:0000313" key="7">
    <source>
        <dbReference type="Proteomes" id="UP000031671"/>
    </source>
</evidence>
<dbReference type="Proteomes" id="UP000031671">
    <property type="component" value="Unassembled WGS sequence"/>
</dbReference>
<reference evidence="6 7" key="2">
    <citation type="submission" date="2015-01" db="EMBL/GenBank/DDBJ databases">
        <authorList>
            <consortium name="NBRP consortium"/>
            <person name="Sawabe T."/>
            <person name="Meirelles P."/>
            <person name="Feng G."/>
            <person name="Sayaka M."/>
            <person name="Hattori M."/>
            <person name="Ohkuma M."/>
        </authorList>
    </citation>
    <scope>NUCLEOTIDE SEQUENCE [LARGE SCALE GENOMIC DNA]</scope>
    <source>
        <strain evidence="7">JCM 19231</strain>
    </source>
</reference>
<keyword evidence="2" id="KW-0805">Transcription regulation</keyword>
<dbReference type="Gene3D" id="1.10.260.40">
    <property type="entry name" value="lambda repressor-like DNA-binding domains"/>
    <property type="match status" value="1"/>
</dbReference>
<reference evidence="6 7" key="1">
    <citation type="submission" date="2015-01" db="EMBL/GenBank/DDBJ databases">
        <title>Vibrio sp. C1 JCM 19231 whole genome shotgun sequence.</title>
        <authorList>
            <person name="Sawabe T."/>
            <person name="Meirelles P."/>
            <person name="Feng G."/>
            <person name="Sayaka M."/>
            <person name="Hattori M."/>
            <person name="Ohkuma M."/>
        </authorList>
    </citation>
    <scope>NUCLEOTIDE SEQUENCE [LARGE SCALE GENOMIC DNA]</scope>
    <source>
        <strain evidence="7">JCM 19231</strain>
    </source>
</reference>
<dbReference type="AlphaFoldDB" id="A0A0B8NZW4"/>
<evidence type="ECO:0000256" key="1">
    <source>
        <dbReference type="ARBA" id="ARBA00022491"/>
    </source>
</evidence>
<dbReference type="PROSITE" id="PS50932">
    <property type="entry name" value="HTH_LACI_2"/>
    <property type="match status" value="1"/>
</dbReference>
<dbReference type="CDD" id="cd01392">
    <property type="entry name" value="HTH_LacI"/>
    <property type="match status" value="1"/>
</dbReference>
<dbReference type="EMBL" id="BBRZ01000160">
    <property type="protein sequence ID" value="GAM59491.1"/>
    <property type="molecule type" value="Genomic_DNA"/>
</dbReference>
<dbReference type="Pfam" id="PF13377">
    <property type="entry name" value="Peripla_BP_3"/>
    <property type="match status" value="1"/>
</dbReference>
<dbReference type="Pfam" id="PF00356">
    <property type="entry name" value="LacI"/>
    <property type="match status" value="1"/>
</dbReference>
<comment type="caution">
    <text evidence="6">The sequence shown here is derived from an EMBL/GenBank/DDBJ whole genome shotgun (WGS) entry which is preliminary data.</text>
</comment>
<organism evidence="6 7">
    <name type="scientific">Vibrio ishigakensis</name>
    <dbReference type="NCBI Taxonomy" id="1481914"/>
    <lineage>
        <taxon>Bacteria</taxon>
        <taxon>Pseudomonadati</taxon>
        <taxon>Pseudomonadota</taxon>
        <taxon>Gammaproteobacteria</taxon>
        <taxon>Vibrionales</taxon>
        <taxon>Vibrionaceae</taxon>
        <taxon>Vibrio</taxon>
    </lineage>
</organism>
<evidence type="ECO:0000259" key="5">
    <source>
        <dbReference type="PROSITE" id="PS50932"/>
    </source>
</evidence>
<dbReference type="PANTHER" id="PTHR30146:SF95">
    <property type="entry name" value="RIBOSE OPERON REPRESSOR"/>
    <property type="match status" value="1"/>
</dbReference>
<evidence type="ECO:0000256" key="2">
    <source>
        <dbReference type="ARBA" id="ARBA00023015"/>
    </source>
</evidence>
<dbReference type="CDD" id="cd06278">
    <property type="entry name" value="PBP1_LacI-like"/>
    <property type="match status" value="1"/>
</dbReference>
<dbReference type="SMART" id="SM00354">
    <property type="entry name" value="HTH_LACI"/>
    <property type="match status" value="1"/>
</dbReference>
<proteinExistence type="predicted"/>
<dbReference type="SUPFAM" id="SSF47413">
    <property type="entry name" value="lambda repressor-like DNA-binding domains"/>
    <property type="match status" value="1"/>
</dbReference>
<dbReference type="GO" id="GO:0003700">
    <property type="term" value="F:DNA-binding transcription factor activity"/>
    <property type="evidence" value="ECO:0007669"/>
    <property type="project" value="TreeGrafter"/>
</dbReference>
<dbReference type="InterPro" id="IPR000843">
    <property type="entry name" value="HTH_LacI"/>
</dbReference>
<accession>A0A0B8NZW4</accession>
<keyword evidence="1" id="KW-0678">Repressor</keyword>
<keyword evidence="4" id="KW-0804">Transcription</keyword>
<dbReference type="GO" id="GO:0000976">
    <property type="term" value="F:transcription cis-regulatory region binding"/>
    <property type="evidence" value="ECO:0007669"/>
    <property type="project" value="TreeGrafter"/>
</dbReference>
<evidence type="ECO:0000313" key="6">
    <source>
        <dbReference type="EMBL" id="GAM59491.1"/>
    </source>
</evidence>
<evidence type="ECO:0000256" key="3">
    <source>
        <dbReference type="ARBA" id="ARBA00023125"/>
    </source>
</evidence>
<keyword evidence="7" id="KW-1185">Reference proteome</keyword>